<evidence type="ECO:0000256" key="1">
    <source>
        <dbReference type="SAM" id="Coils"/>
    </source>
</evidence>
<name>H5SAT9_9BACT</name>
<accession>H5SAT9</accession>
<evidence type="ECO:0000313" key="3">
    <source>
        <dbReference type="EMBL" id="BAL53275.1"/>
    </source>
</evidence>
<keyword evidence="2" id="KW-1133">Transmembrane helix</keyword>
<protein>
    <submittedName>
        <fullName evidence="3">Hypothetical conserved protein</fullName>
    </submittedName>
</protein>
<keyword evidence="2" id="KW-0812">Transmembrane</keyword>
<keyword evidence="1" id="KW-0175">Coiled coil</keyword>
<feature type="transmembrane region" description="Helical" evidence="2">
    <location>
        <begin position="6"/>
        <end position="30"/>
    </location>
</feature>
<keyword evidence="2" id="KW-0472">Membrane</keyword>
<reference evidence="3" key="1">
    <citation type="journal article" date="2005" name="Environ. Microbiol.">
        <title>Genetic and functional properties of uncultivated thermophilic crenarchaeotes from a subsurface gold mine as revealed by analysis of genome fragments.</title>
        <authorList>
            <person name="Nunoura T."/>
            <person name="Hirayama H."/>
            <person name="Takami H."/>
            <person name="Oida H."/>
            <person name="Nishi S."/>
            <person name="Shimamura S."/>
            <person name="Suzuki Y."/>
            <person name="Inagaki F."/>
            <person name="Takai K."/>
            <person name="Nealson K.H."/>
            <person name="Horikoshi K."/>
        </authorList>
    </citation>
    <scope>NUCLEOTIDE SEQUENCE</scope>
</reference>
<organism evidence="3">
    <name type="scientific">uncultured Planctomycetota bacterium</name>
    <dbReference type="NCBI Taxonomy" id="120965"/>
    <lineage>
        <taxon>Bacteria</taxon>
        <taxon>Pseudomonadati</taxon>
        <taxon>Planctomycetota</taxon>
        <taxon>environmental samples</taxon>
    </lineage>
</organism>
<dbReference type="AlphaFoldDB" id="H5SAT9"/>
<evidence type="ECO:0000256" key="2">
    <source>
        <dbReference type="SAM" id="Phobius"/>
    </source>
</evidence>
<gene>
    <name evidence="3" type="ORF">HGMM_F06C06C20</name>
</gene>
<dbReference type="EMBL" id="AP011653">
    <property type="protein sequence ID" value="BAL53275.1"/>
    <property type="molecule type" value="Genomic_DNA"/>
</dbReference>
<sequence length="267" mass="30351">MQIKTPWWIVAGVGILVVGSLGVATTWSYIKTGWRKVGQSIREATPIAFDLERLNSELKDLEPEIRRNMQVVAQLEVETENLEQDIARMEKEQTQALAEMKKLREALGQGKSEYQFAGQVYKRSDVEADLARRMDNYQIRQADLEAKKQLLAERQRHLDSAKKKVDAYRQQYDQLKLKAESLAGQLKTLEASQAVGTVAIDQSRLGRAKELAKEIETRIRVAQRMLEHEQNAQGEIPVEVDDRPVTERFDAMFGDQADKPADVNQGT</sequence>
<feature type="coiled-coil region" evidence="1">
    <location>
        <begin position="65"/>
        <end position="232"/>
    </location>
</feature>
<proteinExistence type="predicted"/>
<reference evidence="3" key="2">
    <citation type="journal article" date="2012" name="PLoS ONE">
        <title>A Deeply Branching Thermophilic Bacterium with an Ancient Acetyl-CoA Pathway Dominates a Subsurface Ecosystem.</title>
        <authorList>
            <person name="Takami H."/>
            <person name="Noguchi H."/>
            <person name="Takaki Y."/>
            <person name="Uchiyama I."/>
            <person name="Toyoda A."/>
            <person name="Nishi S."/>
            <person name="Chee G.-J."/>
            <person name="Arai W."/>
            <person name="Nunoura T."/>
            <person name="Itoh T."/>
            <person name="Hattori M."/>
            <person name="Takai K."/>
        </authorList>
    </citation>
    <scope>NUCLEOTIDE SEQUENCE</scope>
</reference>